<dbReference type="PRINTS" id="PR00111">
    <property type="entry name" value="ABHYDROLASE"/>
</dbReference>
<name>A0A6P0CBG1_9RHOB</name>
<feature type="domain" description="AB hydrolase-1" evidence="1">
    <location>
        <begin position="40"/>
        <end position="263"/>
    </location>
</feature>
<dbReference type="InterPro" id="IPR000073">
    <property type="entry name" value="AB_hydrolase_1"/>
</dbReference>
<dbReference type="NCBIfam" id="TIGR02240">
    <property type="entry name" value="PHA_depoly_arom"/>
    <property type="match status" value="1"/>
</dbReference>
<dbReference type="GO" id="GO:0046503">
    <property type="term" value="P:glycerolipid catabolic process"/>
    <property type="evidence" value="ECO:0007669"/>
    <property type="project" value="TreeGrafter"/>
</dbReference>
<gene>
    <name evidence="2" type="primary">phaZ</name>
    <name evidence="2" type="ORF">GV827_12535</name>
</gene>
<keyword evidence="3" id="KW-1185">Reference proteome</keyword>
<dbReference type="PANTHER" id="PTHR43433">
    <property type="entry name" value="HYDROLASE, ALPHA/BETA FOLD FAMILY PROTEIN"/>
    <property type="match status" value="1"/>
</dbReference>
<protein>
    <submittedName>
        <fullName evidence="2">Poly(3-hydroxyalkanoate) depolymerase</fullName>
    </submittedName>
</protein>
<dbReference type="PANTHER" id="PTHR43433:SF5">
    <property type="entry name" value="AB HYDROLASE-1 DOMAIN-CONTAINING PROTEIN"/>
    <property type="match status" value="1"/>
</dbReference>
<dbReference type="GO" id="GO:0004806">
    <property type="term" value="F:triacylglycerol lipase activity"/>
    <property type="evidence" value="ECO:0007669"/>
    <property type="project" value="TreeGrafter"/>
</dbReference>
<dbReference type="SUPFAM" id="SSF53474">
    <property type="entry name" value="alpha/beta-Hydrolases"/>
    <property type="match status" value="1"/>
</dbReference>
<accession>A0A6P0CBG1</accession>
<dbReference type="Pfam" id="PF00561">
    <property type="entry name" value="Abhydrolase_1"/>
    <property type="match status" value="1"/>
</dbReference>
<dbReference type="Gene3D" id="3.40.50.1820">
    <property type="entry name" value="alpha/beta hydrolase"/>
    <property type="match status" value="1"/>
</dbReference>
<dbReference type="InterPro" id="IPR029058">
    <property type="entry name" value="AB_hydrolase_fold"/>
</dbReference>
<evidence type="ECO:0000313" key="3">
    <source>
        <dbReference type="Proteomes" id="UP000468591"/>
    </source>
</evidence>
<dbReference type="InterPro" id="IPR011942">
    <property type="entry name" value="PHA_depoly_arom"/>
</dbReference>
<comment type="caution">
    <text evidence="2">The sequence shown here is derived from an EMBL/GenBank/DDBJ whole genome shotgun (WGS) entry which is preliminary data.</text>
</comment>
<dbReference type="EMBL" id="JAABNT010000007">
    <property type="protein sequence ID" value="NEK23227.1"/>
    <property type="molecule type" value="Genomic_DNA"/>
</dbReference>
<dbReference type="InterPro" id="IPR050471">
    <property type="entry name" value="AB_hydrolase"/>
</dbReference>
<proteinExistence type="predicted"/>
<evidence type="ECO:0000313" key="2">
    <source>
        <dbReference type="EMBL" id="NEK23227.1"/>
    </source>
</evidence>
<evidence type="ECO:0000259" key="1">
    <source>
        <dbReference type="Pfam" id="PF00561"/>
    </source>
</evidence>
<reference evidence="2 3" key="1">
    <citation type="submission" date="2020-01" db="EMBL/GenBank/DDBJ databases">
        <title>Sulfitobacter sediminilitoris sp. nov., isolated from a tidal flat.</title>
        <authorList>
            <person name="Park S."/>
            <person name="Yoon J.-H."/>
        </authorList>
    </citation>
    <scope>NUCLEOTIDE SEQUENCE [LARGE SCALE GENOMIC DNA]</scope>
    <source>
        <strain evidence="2 3">JBTF-M27</strain>
    </source>
</reference>
<organism evidence="2 3">
    <name type="scientific">Sulfitobacter sediminilitoris</name>
    <dbReference type="NCBI Taxonomy" id="2698830"/>
    <lineage>
        <taxon>Bacteria</taxon>
        <taxon>Pseudomonadati</taxon>
        <taxon>Pseudomonadota</taxon>
        <taxon>Alphaproteobacteria</taxon>
        <taxon>Rhodobacterales</taxon>
        <taxon>Roseobacteraceae</taxon>
        <taxon>Sulfitobacter</taxon>
    </lineage>
</organism>
<dbReference type="AlphaFoldDB" id="A0A6P0CBG1"/>
<sequence>MRAKEKRAADSYGDITTQVIDVKGQKLYVATKPGKPGRVPLLMFNGIGANLELGFPFLEALKDTPTILFDVPGVGGSPMPNLPYRPASLARMAKNLLEILGHDQVDISGVSWGGGLAQQFAHQYPRICRKLVLVATSSGWTMVPGKPNVLSKMASIKRYTDKGYMKSIAAEIYGGDFRRDDTLIGAHASGMRPSSNAGYMLQLLAMTGWTSVPFLWRLKQPTLIMSGLDDPLIPVANAKLLHRLIPKSRLELIDNGHLFVVTRPQETADMVDGFLLEPHD</sequence>
<dbReference type="Proteomes" id="UP000468591">
    <property type="component" value="Unassembled WGS sequence"/>
</dbReference>